<evidence type="ECO:0000256" key="6">
    <source>
        <dbReference type="ARBA" id="ARBA00022448"/>
    </source>
</evidence>
<feature type="binding site" description="axial binding residue" evidence="16">
    <location>
        <position position="122"/>
    </location>
    <ligand>
        <name>heme c</name>
        <dbReference type="ChEBI" id="CHEBI:61717"/>
        <label>2</label>
    </ligand>
    <ligandPart>
        <name>Fe</name>
        <dbReference type="ChEBI" id="CHEBI:18248"/>
    </ligandPart>
</feature>
<dbReference type="RefSeq" id="WP_184146546.1">
    <property type="nucleotide sequence ID" value="NZ_JACHFM010000001.1"/>
</dbReference>
<reference evidence="18 19" key="1">
    <citation type="submission" date="2020-08" db="EMBL/GenBank/DDBJ databases">
        <title>Genomic Encyclopedia of Type Strains, Phase IV (KMG-IV): sequencing the most valuable type-strain genomes for metagenomic binning, comparative biology and taxonomic classification.</title>
        <authorList>
            <person name="Goeker M."/>
        </authorList>
    </citation>
    <scope>NUCLEOTIDE SEQUENCE [LARGE SCALE GENOMIC DNA]</scope>
    <source>
        <strain evidence="18 19">DSM 101730</strain>
    </source>
</reference>
<feature type="chain" id="PRO_5032621445" description="Periplasmic nitrate reductase, electron transfer subunit" evidence="17">
    <location>
        <begin position="20"/>
        <end position="149"/>
    </location>
</feature>
<keyword evidence="12 16" id="KW-0408">Iron</keyword>
<feature type="binding site" description="axial binding residue" evidence="16">
    <location>
        <position position="99"/>
    </location>
    <ligand>
        <name>heme c</name>
        <dbReference type="ChEBI" id="CHEBI:61717"/>
        <label>2</label>
    </ligand>
    <ligandPart>
        <name>Fe</name>
        <dbReference type="ChEBI" id="CHEBI:18248"/>
    </ligandPart>
</feature>
<dbReference type="FunFam" id="1.10.1130.10:FF:000001">
    <property type="entry name" value="Periplasmic nitrate reductase, electron transfer subunit"/>
    <property type="match status" value="1"/>
</dbReference>
<dbReference type="InterPro" id="IPR036280">
    <property type="entry name" value="Multihaem_cyt_sf"/>
</dbReference>
<evidence type="ECO:0000256" key="13">
    <source>
        <dbReference type="ARBA" id="ARBA00031832"/>
    </source>
</evidence>
<evidence type="ECO:0000256" key="5">
    <source>
        <dbReference type="ARBA" id="ARBA00013773"/>
    </source>
</evidence>
<dbReference type="EMBL" id="JACHFM010000001">
    <property type="protein sequence ID" value="MBB5220448.1"/>
    <property type="molecule type" value="Genomic_DNA"/>
</dbReference>
<dbReference type="PANTHER" id="PTHR38604:SF1">
    <property type="entry name" value="PERIPLASMIC NITRATE REDUCTASE, ELECTRON TRANSFER SUBUNIT"/>
    <property type="match status" value="1"/>
</dbReference>
<organism evidence="18 19">
    <name type="scientific">Amaricoccus macauensis</name>
    <dbReference type="NCBI Taxonomy" id="57001"/>
    <lineage>
        <taxon>Bacteria</taxon>
        <taxon>Pseudomonadati</taxon>
        <taxon>Pseudomonadota</taxon>
        <taxon>Alphaproteobacteria</taxon>
        <taxon>Rhodobacterales</taxon>
        <taxon>Paracoccaceae</taxon>
        <taxon>Amaricoccus</taxon>
    </lineage>
</organism>
<dbReference type="GO" id="GO:0009061">
    <property type="term" value="P:anaerobic respiration"/>
    <property type="evidence" value="ECO:0007669"/>
    <property type="project" value="InterPro"/>
</dbReference>
<sequence length="149" mass="16177">MYRAAIATLVLLTASAAFADGGLVTLRGETPLDVSTTPPPMPSVVNTDIREVRGWPEQPPVIPHHIDNYQIDLNVNRCLTCHGRTAVGASQAPMISITHFMGRDGQVLAAVTPRRFFCTQCHVTQSDVRPIVGNDFKDVDDVIKAMGKP</sequence>
<comment type="similarity">
    <text evidence="3 14">Belongs to the NapB family.</text>
</comment>
<feature type="binding site" description="covalent" evidence="15">
    <location>
        <position position="118"/>
    </location>
    <ligand>
        <name>heme c</name>
        <dbReference type="ChEBI" id="CHEBI:61717"/>
        <label>2</label>
    </ligand>
</feature>
<keyword evidence="19" id="KW-1185">Reference proteome</keyword>
<gene>
    <name evidence="18" type="ORF">HNP73_000369</name>
</gene>
<dbReference type="Proteomes" id="UP000549457">
    <property type="component" value="Unassembled WGS sequence"/>
</dbReference>
<evidence type="ECO:0000256" key="11">
    <source>
        <dbReference type="ARBA" id="ARBA00022982"/>
    </source>
</evidence>
<comment type="caution">
    <text evidence="18">The sequence shown here is derived from an EMBL/GenBank/DDBJ whole genome shotgun (WGS) entry which is preliminary data.</text>
</comment>
<evidence type="ECO:0000256" key="1">
    <source>
        <dbReference type="ARBA" id="ARBA00002599"/>
    </source>
</evidence>
<accession>A0A840SJX1</accession>
<keyword evidence="8 16" id="KW-0479">Metal-binding</keyword>
<name>A0A840SJX1_9RHOB</name>
<comment type="subunit">
    <text evidence="4 14">Component of the periplasmic nitrate reductase NapAB complex composed of NapA and NapB.</text>
</comment>
<feature type="binding site" description="axial binding residue" evidence="16">
    <location>
        <position position="64"/>
    </location>
    <ligand>
        <name>heme c</name>
        <dbReference type="ChEBI" id="CHEBI:61717"/>
        <label>1</label>
    </ligand>
    <ligandPart>
        <name>Fe</name>
        <dbReference type="ChEBI" id="CHEBI:18248"/>
    </ligandPart>
</feature>
<evidence type="ECO:0000256" key="16">
    <source>
        <dbReference type="PIRSR" id="PIRSR006105-2"/>
    </source>
</evidence>
<evidence type="ECO:0000256" key="7">
    <source>
        <dbReference type="ARBA" id="ARBA00022617"/>
    </source>
</evidence>
<evidence type="ECO:0000313" key="19">
    <source>
        <dbReference type="Proteomes" id="UP000549457"/>
    </source>
</evidence>
<comment type="subcellular location">
    <subcellularLocation>
        <location evidence="2 14">Periplasm</location>
    </subcellularLocation>
</comment>
<protein>
    <recommendedName>
        <fullName evidence="5 14">Periplasmic nitrate reductase, electron transfer subunit</fullName>
    </recommendedName>
    <alternativeName>
        <fullName evidence="13 14">Diheme cytochrome c NapB</fullName>
    </alternativeName>
</protein>
<evidence type="ECO:0000256" key="4">
    <source>
        <dbReference type="ARBA" id="ARBA00011752"/>
    </source>
</evidence>
<feature type="binding site" description="covalent" evidence="15">
    <location>
        <position position="78"/>
    </location>
    <ligand>
        <name>heme c</name>
        <dbReference type="ChEBI" id="CHEBI:61717"/>
        <label>1</label>
    </ligand>
</feature>
<feature type="signal peptide" evidence="17">
    <location>
        <begin position="1"/>
        <end position="19"/>
    </location>
</feature>
<evidence type="ECO:0000256" key="8">
    <source>
        <dbReference type="ARBA" id="ARBA00022723"/>
    </source>
</evidence>
<keyword evidence="11 14" id="KW-0249">Electron transport</keyword>
<dbReference type="SUPFAM" id="SSF48695">
    <property type="entry name" value="Multiheme cytochromes"/>
    <property type="match status" value="1"/>
</dbReference>
<comment type="PTM">
    <text evidence="15">Binds 2 heme C groups per subunit.</text>
</comment>
<keyword evidence="9 17" id="KW-0732">Signal</keyword>
<evidence type="ECO:0000256" key="17">
    <source>
        <dbReference type="SAM" id="SignalP"/>
    </source>
</evidence>
<evidence type="ECO:0000256" key="9">
    <source>
        <dbReference type="ARBA" id="ARBA00022729"/>
    </source>
</evidence>
<feature type="binding site" description="axial binding residue" evidence="16">
    <location>
        <position position="82"/>
    </location>
    <ligand>
        <name>heme c</name>
        <dbReference type="ChEBI" id="CHEBI:61717"/>
        <label>1</label>
    </ligand>
    <ligandPart>
        <name>Fe</name>
        <dbReference type="ChEBI" id="CHEBI:18248"/>
    </ligandPart>
</feature>
<dbReference type="Gene3D" id="1.10.1130.10">
    <property type="entry name" value="Flavocytochrome C3, Chain A"/>
    <property type="match status" value="1"/>
</dbReference>
<evidence type="ECO:0000256" key="15">
    <source>
        <dbReference type="PIRSR" id="PIRSR006105-1"/>
    </source>
</evidence>
<evidence type="ECO:0000313" key="18">
    <source>
        <dbReference type="EMBL" id="MBB5220448.1"/>
    </source>
</evidence>
<keyword evidence="6 14" id="KW-0813">Transport</keyword>
<dbReference type="InterPro" id="IPR005591">
    <property type="entry name" value="NapB"/>
</dbReference>
<feature type="binding site" description="covalent" evidence="15">
    <location>
        <position position="81"/>
    </location>
    <ligand>
        <name>heme c</name>
        <dbReference type="ChEBI" id="CHEBI:61717"/>
        <label>1</label>
    </ligand>
</feature>
<comment type="function">
    <text evidence="1">Electron transfer subunit of the periplasmic nitrate reductase complex NapAB. Receives electrons from the membrane-anchored tetraheme c-type NapC protein and transfers these to NapA subunit, thus allowing electron flow between membrane and periplasm. Essential for periplasmic nitrate reduction with nitrate as the terminal electron acceptor.</text>
</comment>
<dbReference type="GO" id="GO:0042597">
    <property type="term" value="C:periplasmic space"/>
    <property type="evidence" value="ECO:0007669"/>
    <property type="project" value="UniProtKB-SubCell"/>
</dbReference>
<proteinExistence type="inferred from homology"/>
<dbReference type="PIRSF" id="PIRSF006105">
    <property type="entry name" value="NapB"/>
    <property type="match status" value="1"/>
</dbReference>
<dbReference type="GO" id="GO:0046872">
    <property type="term" value="F:metal ion binding"/>
    <property type="evidence" value="ECO:0007669"/>
    <property type="project" value="UniProtKB-KW"/>
</dbReference>
<feature type="binding site" description="covalent" evidence="15">
    <location>
        <position position="121"/>
    </location>
    <ligand>
        <name>heme c</name>
        <dbReference type="ChEBI" id="CHEBI:61717"/>
        <label>2</label>
    </ligand>
</feature>
<evidence type="ECO:0000256" key="14">
    <source>
        <dbReference type="PIRNR" id="PIRNR006105"/>
    </source>
</evidence>
<evidence type="ECO:0000256" key="2">
    <source>
        <dbReference type="ARBA" id="ARBA00004418"/>
    </source>
</evidence>
<evidence type="ECO:0000256" key="3">
    <source>
        <dbReference type="ARBA" id="ARBA00007368"/>
    </source>
</evidence>
<keyword evidence="7 15" id="KW-0349">Heme</keyword>
<dbReference type="PANTHER" id="PTHR38604">
    <property type="entry name" value="PERIPLASMIC NITRATE REDUCTASE, ELECTRON TRANSFER SUBUNIT"/>
    <property type="match status" value="1"/>
</dbReference>
<evidence type="ECO:0000256" key="12">
    <source>
        <dbReference type="ARBA" id="ARBA00023004"/>
    </source>
</evidence>
<keyword evidence="10 14" id="KW-0574">Periplasm</keyword>
<evidence type="ECO:0000256" key="10">
    <source>
        <dbReference type="ARBA" id="ARBA00022764"/>
    </source>
</evidence>
<dbReference type="AlphaFoldDB" id="A0A840SJX1"/>
<dbReference type="Pfam" id="PF03892">
    <property type="entry name" value="NapB"/>
    <property type="match status" value="1"/>
</dbReference>